<dbReference type="PANTHER" id="PTHR16263:SF4">
    <property type="entry name" value="TETRATRICOPEPTIDE REPEAT PROTEIN 38"/>
    <property type="match status" value="1"/>
</dbReference>
<comment type="similarity">
    <text evidence="1">Belongs to the TTC38 family.</text>
</comment>
<feature type="compositionally biased region" description="Low complexity" evidence="7">
    <location>
        <begin position="39"/>
        <end position="55"/>
    </location>
</feature>
<evidence type="ECO:0000313" key="9">
    <source>
        <dbReference type="Proteomes" id="UP000472268"/>
    </source>
</evidence>
<keyword evidence="6" id="KW-0007">Acetylation</keyword>
<dbReference type="Proteomes" id="UP000472268">
    <property type="component" value="Chromosome 10"/>
</dbReference>
<keyword evidence="4" id="KW-0677">Repeat</keyword>
<sequence>MREIRAGGRERPLAALTGSPSEGGGGRSAPRAWRGPGLGSPLLLRGRGPHSRPAARPAPPGMWVFILQSRLGRAGLGRAGQGRAGLGRAGQGRAGLGRAGQGRAGLGRAGLGRAGQGWAGLGRAGQGWAGLGWAGPDPLNPQLLSNLPPAMGHAISNGLVLIGTGSSVRLDRELDLAVKTMVEVSKTQPLTRREQLHVSAVETFAKGNFSRACELWEQILWDHPTDMLALKFSHDAYFYLGYQEQMRDSVARIYPFWTPDIPLSSYVKGIYSFGLMETNFYDKAEKLAKEALSINPTDAWSVHTVAHIHEMKAEIQDGLEFMQQSEAHWKDSDMLACHNYWHWALYLIEKGEYEAALTIYDNHVLPSLKASGAMLDVVDSCSMLYRLQMEGVSVGERWQDVLAVTQKHSRDHILLFNDAHFLMASLGAQDPRTTQEILTTLQDASESPGENCQHLLARDVGLPLCQALVEAENGNPDRVVELLLPIRYRIVQIGGSNAQRDVFNQLLIHAALNCTSSVHKNVARLVLTSWLVGRWATVMCSPSYVSWGHCLTVLLVAYRSPYHLILEPPPPHLRRCTALALVPCQGAF</sequence>
<evidence type="ECO:0000313" key="8">
    <source>
        <dbReference type="Ensembl" id="ENSSSUP00005018378.1"/>
    </source>
</evidence>
<protein>
    <recommendedName>
        <fullName evidence="2">Tetratricopeptide repeat protein 38</fullName>
    </recommendedName>
</protein>
<reference evidence="8" key="2">
    <citation type="submission" date="2025-08" db="UniProtKB">
        <authorList>
            <consortium name="Ensembl"/>
        </authorList>
    </citation>
    <scope>IDENTIFICATION</scope>
</reference>
<reference evidence="8" key="3">
    <citation type="submission" date="2025-09" db="UniProtKB">
        <authorList>
            <consortium name="Ensembl"/>
        </authorList>
    </citation>
    <scope>IDENTIFICATION</scope>
</reference>
<dbReference type="FunFam" id="1.25.40.10:FF:000311">
    <property type="entry name" value="Tetratricopeptide repeat domain 38"/>
    <property type="match status" value="1"/>
</dbReference>
<feature type="region of interest" description="Disordered" evidence="7">
    <location>
        <begin position="1"/>
        <end position="59"/>
    </location>
</feature>
<dbReference type="InterPro" id="IPR011990">
    <property type="entry name" value="TPR-like_helical_dom_sf"/>
</dbReference>
<name>A0A673TYM0_SURSU</name>
<dbReference type="CDD" id="cd05804">
    <property type="entry name" value="StaR_like"/>
    <property type="match status" value="1"/>
</dbReference>
<evidence type="ECO:0000256" key="4">
    <source>
        <dbReference type="ARBA" id="ARBA00022737"/>
    </source>
</evidence>
<keyword evidence="5" id="KW-0802">TPR repeat</keyword>
<dbReference type="Gene3D" id="1.25.40.10">
    <property type="entry name" value="Tetratricopeptide repeat domain"/>
    <property type="match status" value="1"/>
</dbReference>
<dbReference type="InterPro" id="IPR033891">
    <property type="entry name" value="TTC38"/>
</dbReference>
<gene>
    <name evidence="8" type="primary">TTC38</name>
</gene>
<dbReference type="SUPFAM" id="SSF48452">
    <property type="entry name" value="TPR-like"/>
    <property type="match status" value="1"/>
</dbReference>
<dbReference type="AlphaFoldDB" id="A0A673TYM0"/>
<dbReference type="Ensembl" id="ENSSSUT00005020976.1">
    <property type="protein sequence ID" value="ENSSSUP00005018378.1"/>
    <property type="gene ID" value="ENSSSUG00005011846.1"/>
</dbReference>
<reference evidence="8 9" key="1">
    <citation type="submission" date="2019-05" db="EMBL/GenBank/DDBJ databases">
        <title>A Chromosome-scale Meerkat (S. suricatta) Genome Assembly.</title>
        <authorList>
            <person name="Dudchenko O."/>
            <person name="Lieberman Aiden E."/>
            <person name="Tung J."/>
            <person name="Barreiro L.B."/>
            <person name="Clutton-Brock T.H."/>
        </authorList>
    </citation>
    <scope>NUCLEOTIDE SEQUENCE [LARGE SCALE GENOMIC DNA]</scope>
</reference>
<keyword evidence="3" id="KW-0597">Phosphoprotein</keyword>
<feature type="region of interest" description="Disordered" evidence="7">
    <location>
        <begin position="77"/>
        <end position="102"/>
    </location>
</feature>
<evidence type="ECO:0000256" key="2">
    <source>
        <dbReference type="ARBA" id="ARBA00019992"/>
    </source>
</evidence>
<dbReference type="PANTHER" id="PTHR16263">
    <property type="entry name" value="TETRATRICOPEPTIDE REPEAT PROTEIN 38"/>
    <property type="match status" value="1"/>
</dbReference>
<evidence type="ECO:0000256" key="7">
    <source>
        <dbReference type="SAM" id="MobiDB-lite"/>
    </source>
</evidence>
<evidence type="ECO:0000256" key="5">
    <source>
        <dbReference type="ARBA" id="ARBA00022803"/>
    </source>
</evidence>
<feature type="compositionally biased region" description="Basic and acidic residues" evidence="7">
    <location>
        <begin position="1"/>
        <end position="12"/>
    </location>
</feature>
<evidence type="ECO:0000256" key="6">
    <source>
        <dbReference type="ARBA" id="ARBA00022990"/>
    </source>
</evidence>
<accession>A0A673TYM0</accession>
<evidence type="ECO:0000256" key="3">
    <source>
        <dbReference type="ARBA" id="ARBA00022553"/>
    </source>
</evidence>
<organism evidence="8 9">
    <name type="scientific">Suricata suricatta</name>
    <name type="common">Meerkat</name>
    <dbReference type="NCBI Taxonomy" id="37032"/>
    <lineage>
        <taxon>Eukaryota</taxon>
        <taxon>Metazoa</taxon>
        <taxon>Chordata</taxon>
        <taxon>Craniata</taxon>
        <taxon>Vertebrata</taxon>
        <taxon>Euteleostomi</taxon>
        <taxon>Mammalia</taxon>
        <taxon>Eutheria</taxon>
        <taxon>Laurasiatheria</taxon>
        <taxon>Carnivora</taxon>
        <taxon>Feliformia</taxon>
        <taxon>Herpestidae</taxon>
        <taxon>Suricata</taxon>
    </lineage>
</organism>
<keyword evidence="9" id="KW-1185">Reference proteome</keyword>
<proteinExistence type="inferred from homology"/>
<evidence type="ECO:0000256" key="1">
    <source>
        <dbReference type="ARBA" id="ARBA00005857"/>
    </source>
</evidence>